<reference evidence="4 5" key="1">
    <citation type="submission" date="2024-05" db="EMBL/GenBank/DDBJ databases">
        <title>Sinomonas sp. nov., isolated from a waste landfill.</title>
        <authorList>
            <person name="Zhao Y."/>
        </authorList>
    </citation>
    <scope>NUCLEOTIDE SEQUENCE [LARGE SCALE GENOMIC DNA]</scope>
    <source>
        <strain evidence="4 5">CCTCC AB2014300</strain>
    </source>
</reference>
<feature type="region of interest" description="Disordered" evidence="2">
    <location>
        <begin position="643"/>
        <end position="695"/>
    </location>
</feature>
<keyword evidence="5" id="KW-1185">Reference proteome</keyword>
<comment type="caution">
    <text evidence="4">The sequence shown here is derived from an EMBL/GenBank/DDBJ whole genome shotgun (WGS) entry which is preliminary data.</text>
</comment>
<feature type="compositionally biased region" description="Pro residues" evidence="2">
    <location>
        <begin position="644"/>
        <end position="654"/>
    </location>
</feature>
<evidence type="ECO:0000256" key="1">
    <source>
        <dbReference type="ARBA" id="ARBA00023450"/>
    </source>
</evidence>
<evidence type="ECO:0000259" key="3">
    <source>
        <dbReference type="SMART" id="SM00507"/>
    </source>
</evidence>
<evidence type="ECO:0000313" key="5">
    <source>
        <dbReference type="Proteomes" id="UP001422074"/>
    </source>
</evidence>
<dbReference type="Pfam" id="PF01844">
    <property type="entry name" value="HNH"/>
    <property type="match status" value="1"/>
</dbReference>
<feature type="compositionally biased region" description="Low complexity" evidence="2">
    <location>
        <begin position="50"/>
        <end position="62"/>
    </location>
</feature>
<dbReference type="InterPro" id="IPR002711">
    <property type="entry name" value="HNH"/>
</dbReference>
<feature type="compositionally biased region" description="Low complexity" evidence="2">
    <location>
        <begin position="655"/>
        <end position="664"/>
    </location>
</feature>
<dbReference type="EMBL" id="JBDFRB010000005">
    <property type="protein sequence ID" value="MEN2744416.1"/>
    <property type="molecule type" value="Genomic_DNA"/>
</dbReference>
<dbReference type="SMART" id="SM00507">
    <property type="entry name" value="HNHc"/>
    <property type="match status" value="1"/>
</dbReference>
<evidence type="ECO:0000256" key="2">
    <source>
        <dbReference type="SAM" id="MobiDB-lite"/>
    </source>
</evidence>
<dbReference type="Pfam" id="PF02720">
    <property type="entry name" value="DUF222"/>
    <property type="match status" value="2"/>
</dbReference>
<name>A0ABU9WZE1_9MICC</name>
<feature type="region of interest" description="Disordered" evidence="2">
    <location>
        <begin position="462"/>
        <end position="505"/>
    </location>
</feature>
<protein>
    <submittedName>
        <fullName evidence="4">DUF222 domain-containing protein</fullName>
    </submittedName>
</protein>
<sequence>MAEERVFDSEAAARLARPRAHDAASPASADTPPASAGTPPSAAPPHAPAHDAASPASAGTPPSAAPPHAPGHDAASPTSAGTPPSLALPVPVPVADLPLWAGPPPDGPGDGPWDNGLPEDTELFTRDFEDLGLVDPMSLEEPLGQPSDEEAAAGELKDLEWLESTLAANLPPVELSRICAVPGDPARRAGIRTGGSALPLGPFDPDVPRLDDPAQLLEDLEALETQQACLDAHRISLLAGHADLVGRYPGISTSDVPGVAASEVAATLRIAQRTARGMVEEAMALADPRMSPVLETMRAGQLTRRRAAVVLDASIPVPVSRLREFAEAAVQIAAPADGGVRPTAPTLSRRLRRLAEDYADEPIAIRRAKAVADRRVDVVPVGDGMCWLNAFLPLETGAAIDTRLTAIARSLQSPAEERTVNQLRADVLADLVLSVHAAPHEAGAQSTAPIGTDVQITTCPGLKPAPPRTGDLQPAPLPEAAASDGRVPGTAPSLPGATGQVPPGCGPLGGVRMELVVTVPAATLAGGGGAGEILGYGPIDPESARRLAAQASTWTRLVVSPETGAPLAVGRVRYTPTAAMRRFLAVRDGTCRFPGCDKPAAATEADHTKEWADGGSTEIGNLALLCPEHHRLKSLGLWKVRHAAPPPAPPPAGPAPRMSASPAQAPNPPPGTLEWTSPSGRRFLTYPHADPPPPF</sequence>
<accession>A0ABU9WZE1</accession>
<dbReference type="Gene3D" id="1.10.30.50">
    <property type="match status" value="1"/>
</dbReference>
<dbReference type="Proteomes" id="UP001422074">
    <property type="component" value="Unassembled WGS sequence"/>
</dbReference>
<dbReference type="InterPro" id="IPR003615">
    <property type="entry name" value="HNH_nuc"/>
</dbReference>
<feature type="region of interest" description="Disordered" evidence="2">
    <location>
        <begin position="1"/>
        <end position="120"/>
    </location>
</feature>
<dbReference type="InterPro" id="IPR003870">
    <property type="entry name" value="DUF222"/>
</dbReference>
<proteinExistence type="inferred from homology"/>
<evidence type="ECO:0000313" key="4">
    <source>
        <dbReference type="EMBL" id="MEN2744416.1"/>
    </source>
</evidence>
<gene>
    <name evidence="4" type="ORF">ABCQ75_07665</name>
</gene>
<organism evidence="4 5">
    <name type="scientific">Sinomonas halotolerans</name>
    <dbReference type="NCBI Taxonomy" id="1644133"/>
    <lineage>
        <taxon>Bacteria</taxon>
        <taxon>Bacillati</taxon>
        <taxon>Actinomycetota</taxon>
        <taxon>Actinomycetes</taxon>
        <taxon>Micrococcales</taxon>
        <taxon>Micrococcaceae</taxon>
        <taxon>Sinomonas</taxon>
    </lineage>
</organism>
<feature type="domain" description="HNH nuclease" evidence="3">
    <location>
        <begin position="579"/>
        <end position="631"/>
    </location>
</feature>
<comment type="similarity">
    <text evidence="1">Belongs to the Rv1128c/1148c/1588c/1702c/1945/3466 family.</text>
</comment>
<dbReference type="RefSeq" id="WP_345884420.1">
    <property type="nucleotide sequence ID" value="NZ_JBDFRB010000005.1"/>
</dbReference>
<feature type="compositionally biased region" description="Low complexity" evidence="2">
    <location>
        <begin position="23"/>
        <end position="40"/>
    </location>
</feature>
<dbReference type="CDD" id="cd00085">
    <property type="entry name" value="HNHc"/>
    <property type="match status" value="1"/>
</dbReference>
<feature type="compositionally biased region" description="Low complexity" evidence="2">
    <location>
        <begin position="72"/>
        <end position="100"/>
    </location>
</feature>